<dbReference type="PANTHER" id="PTHR12815:SF47">
    <property type="entry name" value="TRANSLOCATION AND ASSEMBLY MODULE SUBUNIT TAMA"/>
    <property type="match status" value="1"/>
</dbReference>
<evidence type="ECO:0000256" key="2">
    <source>
        <dbReference type="ARBA" id="ARBA00022692"/>
    </source>
</evidence>
<proteinExistence type="predicted"/>
<evidence type="ECO:0000259" key="6">
    <source>
        <dbReference type="Pfam" id="PF01103"/>
    </source>
</evidence>
<dbReference type="GO" id="GO:0019867">
    <property type="term" value="C:outer membrane"/>
    <property type="evidence" value="ECO:0007669"/>
    <property type="project" value="InterPro"/>
</dbReference>
<keyword evidence="2" id="KW-0812">Transmembrane</keyword>
<name>A3U6I3_CROAH</name>
<dbReference type="EMBL" id="CP002046">
    <property type="protein sequence ID" value="EAP87850.1"/>
    <property type="molecule type" value="Genomic_DNA"/>
</dbReference>
<dbReference type="KEGG" id="cat:CA2559_03805"/>
<evidence type="ECO:0000313" key="7">
    <source>
        <dbReference type="EMBL" id="EAP87850.1"/>
    </source>
</evidence>
<organism evidence="7 8">
    <name type="scientific">Croceibacter atlanticus (strain ATCC BAA-628 / JCM 21780 / CIP 108009 / IAM 15332 / KCTC 12090 / HTCC2559)</name>
    <dbReference type="NCBI Taxonomy" id="216432"/>
    <lineage>
        <taxon>Bacteria</taxon>
        <taxon>Pseudomonadati</taxon>
        <taxon>Bacteroidota</taxon>
        <taxon>Flavobacteriia</taxon>
        <taxon>Flavobacteriales</taxon>
        <taxon>Flavobacteriaceae</taxon>
        <taxon>Croceibacter</taxon>
    </lineage>
</organism>
<dbReference type="PANTHER" id="PTHR12815">
    <property type="entry name" value="SORTING AND ASSEMBLY MACHINERY SAMM50 PROTEIN FAMILY MEMBER"/>
    <property type="match status" value="1"/>
</dbReference>
<gene>
    <name evidence="7" type="ordered locus">CA2559_03805</name>
</gene>
<keyword evidence="8" id="KW-1185">Reference proteome</keyword>
<dbReference type="HOGENOM" id="CLU_010929_0_0_10"/>
<dbReference type="PROSITE" id="PS51257">
    <property type="entry name" value="PROKAR_LIPOPROTEIN"/>
    <property type="match status" value="1"/>
</dbReference>
<comment type="subcellular location">
    <subcellularLocation>
        <location evidence="1">Membrane</location>
    </subcellularLocation>
</comment>
<accession>A3U6I3</accession>
<evidence type="ECO:0000256" key="1">
    <source>
        <dbReference type="ARBA" id="ARBA00004370"/>
    </source>
</evidence>
<evidence type="ECO:0000256" key="4">
    <source>
        <dbReference type="ARBA" id="ARBA00023136"/>
    </source>
</evidence>
<feature type="domain" description="Bacterial surface antigen (D15)" evidence="6">
    <location>
        <begin position="376"/>
        <end position="759"/>
    </location>
</feature>
<dbReference type="RefSeq" id="WP_013186526.1">
    <property type="nucleotide sequence ID" value="NC_014230.1"/>
</dbReference>
<keyword evidence="3" id="KW-0732">Signal</keyword>
<keyword evidence="5" id="KW-0998">Cell outer membrane</keyword>
<dbReference type="STRING" id="216432.CA2559_03805"/>
<dbReference type="eggNOG" id="COG4775">
    <property type="taxonomic scope" value="Bacteria"/>
</dbReference>
<protein>
    <recommendedName>
        <fullName evidence="6">Bacterial surface antigen (D15) domain-containing protein</fullName>
    </recommendedName>
</protein>
<dbReference type="OrthoDB" id="9814535at2"/>
<sequence>MKSHIHTYKLLTLLIAIGLLTSCSAERFVPEGKFLYDGAEVFIVNDTIVQDDATVQTQLEAILRPEPNTKFLGNRPGLTYYYKAQREKSGFLNKWLNKKFGEEPVYLDNVQPLEVEDIIKNRLENMGFFYTEANYETYRDSANKSATLSYSVKLKQPYKLQSYQLDSDSLLIYQPIKSTLGDSPLKKGNRFDLGLMKLERERIDRELKQRGYYNFNSGFLIFEADTNRYDAKKFDLFVRLKKDVPKKSIIPYKIRNVNIYPNYVQGNDTTSQDSVRYADKNFIQSENFFKPKRLDPYILLEEGNLYDPVASRNTSRRLAGIGAYKFVNIDYKEIDTLATDSLGILDANIYLSPLNKRALRAELQAVTKSNNFAGPNLALTFTNRNLFQGGETLNITGKVGYETQFASGENAGLSSITLGLGADLIFPRLLFPVTISKNYFKYDIPKTKISLEGDYLNRSQLYSITSGSATFGYLWNANKYVTHELNPISIQYTKLGSTTDEFNQILEDNPFLQNSFEQQFIAGLTYSFYYSEMASRRTHQFYLNTNLDVAGNTVSLFGQEGDNGKDEFLGLEYAQYAKLDIDVRYHFNFGKEQKIATRFFAGYGLPYGNSEVLPFTKQFFSGGPYSVRAFRTRSLGPGTFPLNSEDDREDTFFDQSGNVRLEANIEYRYPIFGVVKGAVFADAGNVWNTNNDETSLPGGEFSSSFINELGIGVGTGVRVDIQGFVIRLDYAVPIHTPFKPEGERYGFEIDNSVLNFAIGYPF</sequence>
<keyword evidence="4" id="KW-0472">Membrane</keyword>
<evidence type="ECO:0000313" key="8">
    <source>
        <dbReference type="Proteomes" id="UP000002297"/>
    </source>
</evidence>
<dbReference type="InterPro" id="IPR039910">
    <property type="entry name" value="D15-like"/>
</dbReference>
<dbReference type="Proteomes" id="UP000002297">
    <property type="component" value="Chromosome"/>
</dbReference>
<evidence type="ECO:0000256" key="5">
    <source>
        <dbReference type="ARBA" id="ARBA00023237"/>
    </source>
</evidence>
<dbReference type="GeneID" id="89452552"/>
<evidence type="ECO:0000256" key="3">
    <source>
        <dbReference type="ARBA" id="ARBA00022729"/>
    </source>
</evidence>
<dbReference type="InterPro" id="IPR000184">
    <property type="entry name" value="Bac_surfAg_D15"/>
</dbReference>
<dbReference type="Pfam" id="PF01103">
    <property type="entry name" value="Omp85"/>
    <property type="match status" value="1"/>
</dbReference>
<dbReference type="AlphaFoldDB" id="A3U6I3"/>
<reference evidence="7 8" key="1">
    <citation type="journal article" date="2010" name="J. Bacteriol.">
        <title>The complete genome sequence of Croceibacter atlanticus HTCC2559T.</title>
        <authorList>
            <person name="Oh H.M."/>
            <person name="Kang I."/>
            <person name="Ferriera S."/>
            <person name="Giovannoni S.J."/>
            <person name="Cho J.C."/>
        </authorList>
    </citation>
    <scope>NUCLEOTIDE SEQUENCE [LARGE SCALE GENOMIC DNA]</scope>
    <source>
        <strain evidence="8">ATCC BAA-628 / HTCC2559 / KCTC 12090</strain>
    </source>
</reference>
<dbReference type="Gene3D" id="2.40.160.50">
    <property type="entry name" value="membrane protein fhac: a member of the omp85/tpsb transporter family"/>
    <property type="match status" value="1"/>
</dbReference>